<dbReference type="CDD" id="cd05237">
    <property type="entry name" value="UDP_invert_4-6DH_SDR_e"/>
    <property type="match status" value="1"/>
</dbReference>
<gene>
    <name evidence="4" type="primary">capD_2</name>
    <name evidence="4" type="ORF">NCTC11388_02229</name>
</gene>
<keyword evidence="2" id="KW-0812">Transmembrane</keyword>
<keyword evidence="4" id="KW-0413">Isomerase</keyword>
<proteinExistence type="inferred from homology"/>
<keyword evidence="2" id="KW-1133">Transmembrane helix</keyword>
<dbReference type="EMBL" id="UGYW01000002">
    <property type="protein sequence ID" value="SUJ12916.1"/>
    <property type="molecule type" value="Genomic_DNA"/>
</dbReference>
<organism evidence="4 5">
    <name type="scientific">Sphingobacterium spiritivorum</name>
    <name type="common">Flavobacterium spiritivorum</name>
    <dbReference type="NCBI Taxonomy" id="258"/>
    <lineage>
        <taxon>Bacteria</taxon>
        <taxon>Pseudomonadati</taxon>
        <taxon>Bacteroidota</taxon>
        <taxon>Sphingobacteriia</taxon>
        <taxon>Sphingobacteriales</taxon>
        <taxon>Sphingobacteriaceae</taxon>
        <taxon>Sphingobacterium</taxon>
    </lineage>
</organism>
<name>A0A380C648_SPHSI</name>
<dbReference type="AlphaFoldDB" id="A0A380C648"/>
<dbReference type="PANTHER" id="PTHR43318">
    <property type="entry name" value="UDP-N-ACETYLGLUCOSAMINE 4,6-DEHYDRATASE"/>
    <property type="match status" value="1"/>
</dbReference>
<feature type="domain" description="Polysaccharide biosynthesis protein CapD-like" evidence="3">
    <location>
        <begin position="310"/>
        <end position="592"/>
    </location>
</feature>
<evidence type="ECO:0000256" key="2">
    <source>
        <dbReference type="SAM" id="Phobius"/>
    </source>
</evidence>
<dbReference type="SUPFAM" id="SSF51735">
    <property type="entry name" value="NAD(P)-binding Rossmann-fold domains"/>
    <property type="match status" value="2"/>
</dbReference>
<reference evidence="4 5" key="1">
    <citation type="submission" date="2018-06" db="EMBL/GenBank/DDBJ databases">
        <authorList>
            <consortium name="Pathogen Informatics"/>
            <person name="Doyle S."/>
        </authorList>
    </citation>
    <scope>NUCLEOTIDE SEQUENCE [LARGE SCALE GENOMIC DNA]</scope>
    <source>
        <strain evidence="4 5">NCTC11388</strain>
    </source>
</reference>
<dbReference type="Pfam" id="PF13727">
    <property type="entry name" value="CoA_binding_3"/>
    <property type="match status" value="1"/>
</dbReference>
<dbReference type="InterPro" id="IPR051203">
    <property type="entry name" value="Polysaccharide_Synthase-Rel"/>
</dbReference>
<accession>A0A380C648</accession>
<feature type="transmembrane region" description="Helical" evidence="2">
    <location>
        <begin position="131"/>
        <end position="154"/>
    </location>
</feature>
<feature type="transmembrane region" description="Helical" evidence="2">
    <location>
        <begin position="61"/>
        <end position="82"/>
    </location>
</feature>
<dbReference type="InterPro" id="IPR036291">
    <property type="entry name" value="NAD(P)-bd_dom_sf"/>
</dbReference>
<feature type="transmembrane region" description="Helical" evidence="2">
    <location>
        <begin position="169"/>
        <end position="187"/>
    </location>
</feature>
<evidence type="ECO:0000259" key="3">
    <source>
        <dbReference type="Pfam" id="PF02719"/>
    </source>
</evidence>
<sequence>MHICDHGKCDMWNFIDLKRRLRKDNPRWVILLIDISIVFFCYLFSNFIINSFKGSFELDLMLKKGILIILVYLFFFIGYGTYRGIVRQTGIRDAISVFKVIWVAMLTLMAANFVFRFFIPEDSILDDYLRMSYAVLFMHAFLSMVVLVAARIFYRTIYEAFFLRKRKQVNVLIFGASRPGLMALSLLRDDVRVKYSVFAFVEDKPSRVGKRLAGFKILGLERLDKELIHEYNIEQIIIAVENNDPERLERITEKAQDMELEIRIMPPSNTMLNAGNQRQIRALKIEDLLGRKVIQLDNPAIQHEMYGKVILVTGAAGSIGSELARQISLQNYDQLILIDQAESAIYDVQQTLLATHPERVHYIVGNVRDRLFMEEIFAQFHPDLVFHAAAYKHVPLMEQNPYEAILTNVIGTRNVADMAVKYKTKKFVMVSTDKAINPTNVMGATKRAAEIYVNSCQQQSQTAFIVTRFGNVLGSNGSVIPLFERQMEAGGPLTLTHPDITRYFMTIPEACQLVQEAGVMGKGGEIFVFDMGKSVKIIELAKRMIRLKGYRYPEDIDIKITGLRPGEKIYEELLANNENTIRTHHEKIMIAKINSEDLNEKRILLDKLCEHIWDRRSVTIKPIDLVRILKNIVPEFVSQNSIYEQLDSQPTVEINRE</sequence>
<dbReference type="Proteomes" id="UP000254893">
    <property type="component" value="Unassembled WGS sequence"/>
</dbReference>
<feature type="transmembrane region" description="Helical" evidence="2">
    <location>
        <begin position="28"/>
        <end position="49"/>
    </location>
</feature>
<dbReference type="EC" id="5.1.3.2" evidence="4"/>
<keyword evidence="2" id="KW-0472">Membrane</keyword>
<dbReference type="InterPro" id="IPR003869">
    <property type="entry name" value="Polysac_CapD-like"/>
</dbReference>
<evidence type="ECO:0000256" key="1">
    <source>
        <dbReference type="ARBA" id="ARBA00007430"/>
    </source>
</evidence>
<dbReference type="Pfam" id="PF02719">
    <property type="entry name" value="Polysacc_synt_2"/>
    <property type="match status" value="1"/>
</dbReference>
<dbReference type="PANTHER" id="PTHR43318:SF1">
    <property type="entry name" value="POLYSACCHARIDE BIOSYNTHESIS PROTEIN EPSC-RELATED"/>
    <property type="match status" value="1"/>
</dbReference>
<evidence type="ECO:0000313" key="5">
    <source>
        <dbReference type="Proteomes" id="UP000254893"/>
    </source>
</evidence>
<evidence type="ECO:0000313" key="4">
    <source>
        <dbReference type="EMBL" id="SUJ12916.1"/>
    </source>
</evidence>
<dbReference type="GO" id="GO:0003978">
    <property type="term" value="F:UDP-glucose 4-epimerase activity"/>
    <property type="evidence" value="ECO:0007669"/>
    <property type="project" value="UniProtKB-EC"/>
</dbReference>
<protein>
    <submittedName>
        <fullName evidence="4">UDP-glucose 4-epimerase</fullName>
        <ecNumber evidence="4">5.1.3.2</ecNumber>
    </submittedName>
</protein>
<dbReference type="Gene3D" id="3.40.50.720">
    <property type="entry name" value="NAD(P)-binding Rossmann-like Domain"/>
    <property type="match status" value="2"/>
</dbReference>
<comment type="similarity">
    <text evidence="1">Belongs to the polysaccharide synthase family.</text>
</comment>
<feature type="transmembrane region" description="Helical" evidence="2">
    <location>
        <begin position="94"/>
        <end position="119"/>
    </location>
</feature>